<name>A0A0F7P921_9EURY</name>
<sequence>MNRRTFVVTGALAGATALGGCLGRNDDRFTLSIVDTSFVENDAGYLEVKLTVTNVGNEHQTGTVYVHGDLDGDRIVRTRNVSLPAHQTREYAITYDVAYEDVSNFSIETELEPATS</sequence>
<evidence type="ECO:0000313" key="4">
    <source>
        <dbReference type="Proteomes" id="UP000069906"/>
    </source>
</evidence>
<proteinExistence type="predicted"/>
<dbReference type="Proteomes" id="UP000069906">
    <property type="component" value="Chromosome"/>
</dbReference>
<dbReference type="HOGENOM" id="CLU_2091221_0_0_2"/>
<dbReference type="EMBL" id="CP008874">
    <property type="protein sequence ID" value="AKH97252.1"/>
    <property type="molecule type" value="Genomic_DNA"/>
</dbReference>
<gene>
    <name evidence="2" type="ORF">HLASA_0753</name>
    <name evidence="1" type="ORF">HLASF_0756</name>
</gene>
<organism evidence="1 4">
    <name type="scientific">Halanaeroarchaeum sulfurireducens</name>
    <dbReference type="NCBI Taxonomy" id="1604004"/>
    <lineage>
        <taxon>Archaea</taxon>
        <taxon>Methanobacteriati</taxon>
        <taxon>Methanobacteriota</taxon>
        <taxon>Stenosarchaea group</taxon>
        <taxon>Halobacteria</taxon>
        <taxon>Halobacteriales</taxon>
        <taxon>Halobacteriaceae</taxon>
        <taxon>Halanaeroarchaeum</taxon>
    </lineage>
</organism>
<dbReference type="KEGG" id="hsu:HLASF_0756"/>
<dbReference type="PROSITE" id="PS51257">
    <property type="entry name" value="PROKAR_LIPOPROTEIN"/>
    <property type="match status" value="1"/>
</dbReference>
<evidence type="ECO:0000313" key="1">
    <source>
        <dbReference type="EMBL" id="AKH97252.1"/>
    </source>
</evidence>
<reference evidence="2 3" key="3">
    <citation type="journal article" date="2016" name="Stand. Genomic Sci.">
        <title>Complete genome sequence of 'Halanaeroarchaeum sulfurireducens' M27-SA2, a sulfur-reducing and acetate-oxidizing haloarchaeon from the deep-sea hypersaline anoxic lake Medee.</title>
        <authorList>
            <person name="Messina E."/>
            <person name="Sorokin D.Y."/>
            <person name="Kublanov I.V."/>
            <person name="Toshchakov S."/>
            <person name="Lopatina A."/>
            <person name="Arcadi E."/>
            <person name="Smedile F."/>
            <person name="La Spada G."/>
            <person name="La Cono V."/>
            <person name="Yakimov M.M."/>
        </authorList>
    </citation>
    <scope>NUCLEOTIDE SEQUENCE [LARGE SCALE GENOMIC DNA]</scope>
    <source>
        <strain evidence="2 3">M27-SA2</strain>
    </source>
</reference>
<accession>A0A0F7P921</accession>
<reference evidence="1 4" key="1">
    <citation type="journal article" date="2015" name="ISME J.">
        <title>Elemental sulfur and acetate can support life of a novel strictly anaerobic haloarchaeon.</title>
        <authorList>
            <person name="Sorokin D.Y."/>
            <person name="Kublanov I.V."/>
            <person name="Gavrilov S.N."/>
            <person name="Rojo D."/>
            <person name="Roman P."/>
            <person name="Golyshin P.N."/>
            <person name="Slepak V.Z."/>
            <person name="Smedile F."/>
            <person name="Ferrer M."/>
            <person name="Messina E."/>
            <person name="La Cono V."/>
            <person name="Yakimov M.M."/>
        </authorList>
    </citation>
    <scope>NUCLEOTIDE SEQUENCE [LARGE SCALE GENOMIC DNA]</scope>
    <source>
        <strain evidence="1 4">HSR2</strain>
    </source>
</reference>
<dbReference type="RefSeq" id="WP_050048040.1">
    <property type="nucleotide sequence ID" value="NZ_CP008874.1"/>
</dbReference>
<dbReference type="GeneID" id="26010117"/>
<dbReference type="AlphaFoldDB" id="A0A0F7P921"/>
<dbReference type="EMBL" id="CP011564">
    <property type="protein sequence ID" value="ALG81654.1"/>
    <property type="molecule type" value="Genomic_DNA"/>
</dbReference>
<evidence type="ECO:0000313" key="2">
    <source>
        <dbReference type="EMBL" id="ALG81654.1"/>
    </source>
</evidence>
<keyword evidence="4" id="KW-1185">Reference proteome</keyword>
<dbReference type="KEGG" id="hsf:HLASA_0753"/>
<evidence type="ECO:0008006" key="5">
    <source>
        <dbReference type="Google" id="ProtNLM"/>
    </source>
</evidence>
<reference evidence="3" key="2">
    <citation type="submission" date="2015-05" db="EMBL/GenBank/DDBJ databases">
        <title>Complete genome sequence of Halanaeroarchaeum sulfurireducens type strain M27-SA2, a sulfate-reducer haloarchaeon from marine anoxic lake Medee.</title>
        <authorList>
            <person name="Messina E."/>
            <person name="Kublanov I.V."/>
            <person name="Toshchakov S."/>
            <person name="Arcadi E."/>
            <person name="La Spada G."/>
            <person name="La Cono V."/>
            <person name="Yakimov M.M."/>
        </authorList>
    </citation>
    <scope>NUCLEOTIDE SEQUENCE [LARGE SCALE GENOMIC DNA]</scope>
    <source>
        <strain evidence="3">M27-SA2</strain>
    </source>
</reference>
<dbReference type="OrthoDB" id="381351at2157"/>
<dbReference type="STRING" id="1604004.HLASA_0753"/>
<dbReference type="Proteomes" id="UP000060390">
    <property type="component" value="Chromosome"/>
</dbReference>
<evidence type="ECO:0000313" key="3">
    <source>
        <dbReference type="Proteomes" id="UP000060390"/>
    </source>
</evidence>
<protein>
    <recommendedName>
        <fullName evidence="5">CARDB domain-containing protein</fullName>
    </recommendedName>
</protein>